<evidence type="ECO:0000256" key="3">
    <source>
        <dbReference type="ARBA" id="ARBA00010746"/>
    </source>
</evidence>
<dbReference type="EMBL" id="JABCRI010000008">
    <property type="protein sequence ID" value="KAF8401312.1"/>
    <property type="molecule type" value="Genomic_DNA"/>
</dbReference>
<dbReference type="SMART" id="SM00463">
    <property type="entry name" value="SMR"/>
    <property type="match status" value="1"/>
</dbReference>
<dbReference type="InterPro" id="IPR044859">
    <property type="entry name" value="Allene_oxi_cyc_Dirigent"/>
</dbReference>
<dbReference type="InterPro" id="IPR002885">
    <property type="entry name" value="PPR_rpt"/>
</dbReference>
<dbReference type="FunFam" id="1.25.40.10:FF:000980">
    <property type="entry name" value="Pentatricopeptide repeat-containing protein, chloroplastic"/>
    <property type="match status" value="1"/>
</dbReference>
<dbReference type="Gene3D" id="3.30.1370.110">
    <property type="match status" value="1"/>
</dbReference>
<dbReference type="NCBIfam" id="TIGR00756">
    <property type="entry name" value="PPR"/>
    <property type="match status" value="9"/>
</dbReference>
<evidence type="ECO:0000259" key="9">
    <source>
        <dbReference type="PROSITE" id="PS50828"/>
    </source>
</evidence>
<evidence type="ECO:0000256" key="8">
    <source>
        <dbReference type="SAM" id="MobiDB-lite"/>
    </source>
</evidence>
<dbReference type="PANTHER" id="PTHR47447:SF29">
    <property type="entry name" value="PPR CONTAINING PLANT PROTEIN"/>
    <property type="match status" value="1"/>
</dbReference>
<organism evidence="10 11">
    <name type="scientific">Tetracentron sinense</name>
    <name type="common">Spur-leaf</name>
    <dbReference type="NCBI Taxonomy" id="13715"/>
    <lineage>
        <taxon>Eukaryota</taxon>
        <taxon>Viridiplantae</taxon>
        <taxon>Streptophyta</taxon>
        <taxon>Embryophyta</taxon>
        <taxon>Tracheophyta</taxon>
        <taxon>Spermatophyta</taxon>
        <taxon>Magnoliopsida</taxon>
        <taxon>Trochodendrales</taxon>
        <taxon>Trochodendraceae</taxon>
        <taxon>Tetracentron</taxon>
    </lineage>
</organism>
<feature type="repeat" description="PPR" evidence="7">
    <location>
        <begin position="272"/>
        <end position="306"/>
    </location>
</feature>
<evidence type="ECO:0000313" key="10">
    <source>
        <dbReference type="EMBL" id="KAF8401312.1"/>
    </source>
</evidence>
<feature type="repeat" description="PPR" evidence="7">
    <location>
        <begin position="236"/>
        <end position="271"/>
    </location>
</feature>
<name>A0A835DHX5_TETSI</name>
<proteinExistence type="inferred from homology"/>
<feature type="domain" description="Smr" evidence="9">
    <location>
        <begin position="728"/>
        <end position="817"/>
    </location>
</feature>
<feature type="repeat" description="PPR" evidence="7">
    <location>
        <begin position="342"/>
        <end position="376"/>
    </location>
</feature>
<feature type="repeat" description="PPR" evidence="7">
    <location>
        <begin position="618"/>
        <end position="652"/>
    </location>
</feature>
<evidence type="ECO:0000256" key="4">
    <source>
        <dbReference type="ARBA" id="ARBA00011738"/>
    </source>
</evidence>
<dbReference type="Gene3D" id="1.25.40.10">
    <property type="entry name" value="Tetratricopeptide repeat domain"/>
    <property type="match status" value="5"/>
</dbReference>
<keyword evidence="5" id="KW-0964">Secreted</keyword>
<keyword evidence="11" id="KW-1185">Reference proteome</keyword>
<dbReference type="Pfam" id="PF03018">
    <property type="entry name" value="Dirigent"/>
    <property type="match status" value="1"/>
</dbReference>
<evidence type="ECO:0000256" key="6">
    <source>
        <dbReference type="ARBA" id="ARBA00022737"/>
    </source>
</evidence>
<dbReference type="SUPFAM" id="SSF48452">
    <property type="entry name" value="TPR-like"/>
    <property type="match status" value="1"/>
</dbReference>
<dbReference type="PANTHER" id="PTHR47447">
    <property type="entry name" value="OS03G0856100 PROTEIN"/>
    <property type="match status" value="1"/>
</dbReference>
<dbReference type="Gene3D" id="2.40.480.10">
    <property type="entry name" value="Allene oxide cyclase-like"/>
    <property type="match status" value="1"/>
</dbReference>
<dbReference type="Pfam" id="PF01535">
    <property type="entry name" value="PPR"/>
    <property type="match status" value="2"/>
</dbReference>
<comment type="subcellular location">
    <subcellularLocation>
        <location evidence="1">Secreted</location>
    </subcellularLocation>
</comment>
<feature type="repeat" description="PPR" evidence="7">
    <location>
        <begin position="201"/>
        <end position="235"/>
    </location>
</feature>
<dbReference type="PROSITE" id="PS50828">
    <property type="entry name" value="SMR"/>
    <property type="match status" value="1"/>
</dbReference>
<dbReference type="GO" id="GO:0005576">
    <property type="term" value="C:extracellular region"/>
    <property type="evidence" value="ECO:0007669"/>
    <property type="project" value="UniProtKB-SubCell"/>
</dbReference>
<evidence type="ECO:0000256" key="5">
    <source>
        <dbReference type="ARBA" id="ARBA00022525"/>
    </source>
</evidence>
<dbReference type="PROSITE" id="PS51375">
    <property type="entry name" value="PPR"/>
    <property type="match status" value="10"/>
</dbReference>
<evidence type="ECO:0000256" key="2">
    <source>
        <dbReference type="ARBA" id="ARBA00007626"/>
    </source>
</evidence>
<feature type="repeat" description="PPR" evidence="7">
    <location>
        <begin position="482"/>
        <end position="516"/>
    </location>
</feature>
<dbReference type="Pfam" id="PF13041">
    <property type="entry name" value="PPR_2"/>
    <property type="match status" value="4"/>
</dbReference>
<keyword evidence="6" id="KW-0677">Repeat</keyword>
<dbReference type="InterPro" id="IPR004265">
    <property type="entry name" value="Dirigent"/>
</dbReference>
<dbReference type="GO" id="GO:0009699">
    <property type="term" value="P:phenylpropanoid biosynthetic process"/>
    <property type="evidence" value="ECO:0007669"/>
    <property type="project" value="UniProtKB-ARBA"/>
</dbReference>
<dbReference type="FunFam" id="1.25.40.10:FF:000581">
    <property type="entry name" value="Pentatricopeptide repeat-containing protein, chloroplastic"/>
    <property type="match status" value="1"/>
</dbReference>
<sequence>MASSTPPHCSITATKPYQTHHWSSRKFSLGSSSSANRNAAIPGNSPLSRNPNLSSLSPIPPSKSELGADFRGRRSTRFVSKMHFGRQKTALGSRHTFVAEEALQQAIRFGGDDQTLDNVLLSFESKLSGSDDYTFLLRELGNRGECSKAIRCFEFAVRRERKRNEQGKLASAMISILGRLGRADLAKSVFETANIEGYGNTVYAFSALISAYGRSGFCEEAIRVFESMKDSGLRPNLVTYNAVIDACGKGGVNFNRAIEMFDEMVRNGVQPDRITFNSLLAVCSRGGLWEAARNLFNEMIYRGIEQDIFTYNTLLDAVCKGGQMDLARKIMSEMSENNAWPNVVTYSTMIDGYAKVGRLDEALNLFNEMKFVGIGLDRVSYNTVLSIYAKLGRFEEALSVCKEMESSGIEKDSVTYNVLLGGYGKQGKYDEVKKVFKEMKAAHVSPNILTYSTLMDVYSKGGLYREALDIFREFKQAGLKADVVLYSALIDALCKNGLVESAVSLLDEMTREGIRPNIVTYNSIIDAFGRSITAQFQDDAVDGGNYTQDESSPSMVFKDATGRKVGDKEEDNQVMKFFGQLAAEKMCPPKEDTMGKNQEILCILGVFHKMHELEIKPNVVTFSAILNACSRCNSFEDASMLLEELRLFDNQVYGVAHGLLMGCRENRWVQAQSLFDEVKHMDSSTASAFYNALTDMLWHFGQRRGAQLVVLEGKQRHVWENAWCDSCLDLHLMSSGAAQAMVHAWLLNIRSIVFEGHELPKIVSILTGWGKHSKVAGDGTLRRAIEALLTSIGAPFRVANCNLGRFVLTGVLVAAWLRESGTLKVLVLHDDRGHPERMGLHQLTDLQILPLQLNRCFDWMAGDATDGEFIRLIRSWKGILIWVHWLPRGFHNHLLCNPWCSNLEDHFTLVGPVAFSLGFNPSKPTLSSMYMTTWVAPDASAIIVAGKNGPTTSVLHFGTLVAVDDPVTEGPDLGSKEIGRAQGLHINSALNGKGLHMVFSMIFTDGEFKGSTLEIQGADLFSMKEREFGIVSGTGFFRFVKGYGVMETEFMDSANLRAVLNLNVTIKHY</sequence>
<comment type="similarity">
    <text evidence="3">Belongs to the plant dirigent protein family.</text>
</comment>
<evidence type="ECO:0000256" key="7">
    <source>
        <dbReference type="PROSITE-ProRule" id="PRU00708"/>
    </source>
</evidence>
<dbReference type="AlphaFoldDB" id="A0A835DHX5"/>
<comment type="subunit">
    <text evidence="4">Homodimer.</text>
</comment>
<dbReference type="SUPFAM" id="SSF160443">
    <property type="entry name" value="SMR domain-like"/>
    <property type="match status" value="1"/>
</dbReference>
<dbReference type="InterPro" id="IPR036063">
    <property type="entry name" value="Smr_dom_sf"/>
</dbReference>
<dbReference type="InterPro" id="IPR011990">
    <property type="entry name" value="TPR-like_helical_dom_sf"/>
</dbReference>
<feature type="repeat" description="PPR" evidence="7">
    <location>
        <begin position="412"/>
        <end position="446"/>
    </location>
</feature>
<dbReference type="OrthoDB" id="185373at2759"/>
<feature type="compositionally biased region" description="Low complexity" evidence="8">
    <location>
        <begin position="25"/>
        <end position="34"/>
    </location>
</feature>
<feature type="region of interest" description="Disordered" evidence="8">
    <location>
        <begin position="22"/>
        <end position="71"/>
    </location>
</feature>
<feature type="repeat" description="PPR" evidence="7">
    <location>
        <begin position="447"/>
        <end position="481"/>
    </location>
</feature>
<dbReference type="OMA" id="FHEMANR"/>
<dbReference type="Proteomes" id="UP000655225">
    <property type="component" value="Unassembled WGS sequence"/>
</dbReference>
<dbReference type="FunFam" id="1.25.40.10:FF:000556">
    <property type="entry name" value="Pentatricopeptide repeat-containing protein, chloroplastic"/>
    <property type="match status" value="1"/>
</dbReference>
<feature type="repeat" description="PPR" evidence="7">
    <location>
        <begin position="377"/>
        <end position="411"/>
    </location>
</feature>
<evidence type="ECO:0000256" key="1">
    <source>
        <dbReference type="ARBA" id="ARBA00004613"/>
    </source>
</evidence>
<accession>A0A835DHX5</accession>
<reference evidence="10 11" key="1">
    <citation type="submission" date="2020-04" db="EMBL/GenBank/DDBJ databases">
        <title>Plant Genome Project.</title>
        <authorList>
            <person name="Zhang R.-G."/>
        </authorList>
    </citation>
    <scope>NUCLEOTIDE SEQUENCE [LARGE SCALE GENOMIC DNA]</scope>
    <source>
        <strain evidence="10">YNK0</strain>
        <tissue evidence="10">Leaf</tissue>
    </source>
</reference>
<evidence type="ECO:0000313" key="11">
    <source>
        <dbReference type="Proteomes" id="UP000655225"/>
    </source>
</evidence>
<protein>
    <recommendedName>
        <fullName evidence="9">Smr domain-containing protein</fullName>
    </recommendedName>
</protein>
<gene>
    <name evidence="10" type="ORF">HHK36_012245</name>
</gene>
<dbReference type="Pfam" id="PF13812">
    <property type="entry name" value="PPR_3"/>
    <property type="match status" value="1"/>
</dbReference>
<feature type="repeat" description="PPR" evidence="7">
    <location>
        <begin position="307"/>
        <end position="341"/>
    </location>
</feature>
<comment type="similarity">
    <text evidence="2">Belongs to the PPR family. P subfamily.</text>
</comment>
<feature type="compositionally biased region" description="Low complexity" evidence="8">
    <location>
        <begin position="42"/>
        <end position="57"/>
    </location>
</feature>
<dbReference type="InterPro" id="IPR002625">
    <property type="entry name" value="Smr_dom"/>
</dbReference>
<comment type="caution">
    <text evidence="10">The sequence shown here is derived from an EMBL/GenBank/DDBJ whole genome shotgun (WGS) entry which is preliminary data.</text>
</comment>